<gene>
    <name evidence="2" type="ORF">F4556_006503</name>
</gene>
<dbReference type="InterPro" id="IPR004199">
    <property type="entry name" value="B-gal_small/dom_5"/>
</dbReference>
<reference evidence="2 3" key="1">
    <citation type="submission" date="2020-08" db="EMBL/GenBank/DDBJ databases">
        <title>Sequencing the genomes of 1000 actinobacteria strains.</title>
        <authorList>
            <person name="Klenk H.-P."/>
        </authorList>
    </citation>
    <scope>NUCLEOTIDE SEQUENCE [LARGE SCALE GENOMIC DNA]</scope>
    <source>
        <strain evidence="2 3">DSM 44786</strain>
    </source>
</reference>
<dbReference type="GO" id="GO:0005975">
    <property type="term" value="P:carbohydrate metabolic process"/>
    <property type="evidence" value="ECO:0007669"/>
    <property type="project" value="InterPro"/>
</dbReference>
<dbReference type="Pfam" id="PF02929">
    <property type="entry name" value="Bgal_small_N"/>
    <property type="match status" value="1"/>
</dbReference>
<dbReference type="Gene3D" id="2.70.98.10">
    <property type="match status" value="1"/>
</dbReference>
<evidence type="ECO:0000313" key="3">
    <source>
        <dbReference type="Proteomes" id="UP000573327"/>
    </source>
</evidence>
<accession>A0A7W7WL69</accession>
<dbReference type="GO" id="GO:0030246">
    <property type="term" value="F:carbohydrate binding"/>
    <property type="evidence" value="ECO:0007669"/>
    <property type="project" value="InterPro"/>
</dbReference>
<proteinExistence type="predicted"/>
<organism evidence="2 3">
    <name type="scientific">Kitasatospora gansuensis</name>
    <dbReference type="NCBI Taxonomy" id="258050"/>
    <lineage>
        <taxon>Bacteria</taxon>
        <taxon>Bacillati</taxon>
        <taxon>Actinomycetota</taxon>
        <taxon>Actinomycetes</taxon>
        <taxon>Kitasatosporales</taxon>
        <taxon>Streptomycetaceae</taxon>
        <taxon>Kitasatospora</taxon>
    </lineage>
</organism>
<keyword evidence="3" id="KW-1185">Reference proteome</keyword>
<dbReference type="EMBL" id="JACHJR010000001">
    <property type="protein sequence ID" value="MBB4950968.1"/>
    <property type="molecule type" value="Genomic_DNA"/>
</dbReference>
<protein>
    <recommendedName>
        <fullName evidence="1">Beta galactosidase small chain/ domain-containing protein</fullName>
    </recommendedName>
</protein>
<dbReference type="GO" id="GO:0009341">
    <property type="term" value="C:beta-galactosidase complex"/>
    <property type="evidence" value="ECO:0007669"/>
    <property type="project" value="InterPro"/>
</dbReference>
<dbReference type="InterPro" id="IPR011013">
    <property type="entry name" value="Gal_mutarotase_sf_dom"/>
</dbReference>
<dbReference type="Proteomes" id="UP000573327">
    <property type="component" value="Unassembled WGS sequence"/>
</dbReference>
<dbReference type="GO" id="GO:0004565">
    <property type="term" value="F:beta-galactosidase activity"/>
    <property type="evidence" value="ECO:0007669"/>
    <property type="project" value="InterPro"/>
</dbReference>
<name>A0A7W7WL69_9ACTN</name>
<evidence type="ECO:0000259" key="1">
    <source>
        <dbReference type="Pfam" id="PF02929"/>
    </source>
</evidence>
<dbReference type="InterPro" id="IPR014718">
    <property type="entry name" value="GH-type_carb-bd"/>
</dbReference>
<sequence length="123" mass="13860">MGLWRAPTDNDGGWHQRDAAYWKARGLDRLRHRTLSVAPDVAGMTVVARSAAAAGNSGYLTTYRWDSDGDSLRLRVHTEPVGHWPERGDDFQDTMVDPTLPPEEYREQVRRNGSRSLARIGLD</sequence>
<comment type="caution">
    <text evidence="2">The sequence shown here is derived from an EMBL/GenBank/DDBJ whole genome shotgun (WGS) entry which is preliminary data.</text>
</comment>
<feature type="domain" description="Beta galactosidase small chain/" evidence="1">
    <location>
        <begin position="2"/>
        <end position="90"/>
    </location>
</feature>
<evidence type="ECO:0000313" key="2">
    <source>
        <dbReference type="EMBL" id="MBB4950968.1"/>
    </source>
</evidence>
<dbReference type="SUPFAM" id="SSF74650">
    <property type="entry name" value="Galactose mutarotase-like"/>
    <property type="match status" value="1"/>
</dbReference>
<dbReference type="AlphaFoldDB" id="A0A7W7WL69"/>